<dbReference type="InterPro" id="IPR049821">
    <property type="entry name" value="PolIIIA_DnaE1_PHP"/>
</dbReference>
<evidence type="ECO:0000256" key="3">
    <source>
        <dbReference type="ARBA" id="ARBA00019114"/>
    </source>
</evidence>
<sequence>MAGFLQSLPMFVHLRLHSEFSVVDGIVRIDQAIKAAAADGQPAMAITDLNNLFGAIKFYRQGRGKGVKPVIGAEINLQVQPDQAPARMLLLVQNRQGYLNLCELLARAWTQGVARSQPLCTWQGLQELGEGLIALSGAQAGPVGQALARGNDEEAAALALRLAQLFPHRFYLELQRAGRADDEAHVSAVVQLAARLQLPVVATHPIQFLAPEDYEAHEARVCIAEGEILANPRRVRRFTREQHFKSSAQMQALFADIPSALANTVEIARRCNLTLVLGKPRLPDFPTPGGMPIDEYFRVASYEGLEQRLQHLYPNEAEREKQRPRYVERLEFELGTILKMGFPGYFLIVGDFIQWAKNNACPVGPGRGSGAGSLVAYALKITDLDPLQYNLLFERFLNPERVSMPDFDIDFCQANRDRVIDYVKDKYGKDAVSQIATFGTMAAKAAIRDVGRVMDMSYTFCDGISKLVPGKPGQTYTLAYPPEVKKEGDKNNYALELEPQLYERVRNEEDVRTVIEMAQQLEGMTRNIGMHAGGVLIAPGKLTDFCPLYQQPGSESAVSQYDKDDVEAIGLVKFDFLGLATLTILEIAKELIVRRHKGQAHFAFENIPLDDAPTYRLFSEGRTEAVFQFESRGMQGMLKEARPSRLEDLIALNALYRPGPMDLIPSFINRKHGKEVVEYPHPLVEPVLAETYGIMVYQEQVMQTAQVLGGYSLGGADMLRRAMGKKKAEEMAEHREIFRKGAAGKGIGQDQADEVFDLMEKFAGYGFNKSHAAAYSLLAYHTGWLKVHYTAEFFCANMTVEMDDTDKLKVLYEDALKEGLTFEPPDINRGMYRFEPVTDKVIRYGLGAVKGTGQQAIEAIIAAREGRGEGPRGHETGPFANLFDFCVRVDRTRINKRTVEALIKAGAFDGLQRDRAALAASLDMAFDWAAAQLANANQGGLFDMMGDDAQGSSTQEPPLAQVAPWGVRERLVQEKTAIGFYLSGHLFDEVRDEVRRIVRTPLAELKDSREPQLLAGIVSESRSINGQRGRLLLFKIDDGTQAIEASADEAVAQACAGALKDDQPVVVSGRLQLDHFSGGLRVKVQQAWSLADARARFGRYLQVQVGAAAPDVAAIVREFPPRREDTEHGETLSHGLRVRLQLLCGQDGQNQARAELQLGEASRFFPSDAALAAWLTQAGNGQVRVVYEAAQV</sequence>
<evidence type="ECO:0000256" key="4">
    <source>
        <dbReference type="ARBA" id="ARBA00022490"/>
    </source>
</evidence>
<evidence type="ECO:0000313" key="11">
    <source>
        <dbReference type="EMBL" id="GAA3980918.1"/>
    </source>
</evidence>
<dbReference type="Proteomes" id="UP001501627">
    <property type="component" value="Unassembled WGS sequence"/>
</dbReference>
<comment type="catalytic activity">
    <reaction evidence="9">
        <text>DNA(n) + a 2'-deoxyribonucleoside 5'-triphosphate = DNA(n+1) + diphosphate</text>
        <dbReference type="Rhea" id="RHEA:22508"/>
        <dbReference type="Rhea" id="RHEA-COMP:17339"/>
        <dbReference type="Rhea" id="RHEA-COMP:17340"/>
        <dbReference type="ChEBI" id="CHEBI:33019"/>
        <dbReference type="ChEBI" id="CHEBI:61560"/>
        <dbReference type="ChEBI" id="CHEBI:173112"/>
        <dbReference type="EC" id="2.7.7.7"/>
    </reaction>
</comment>
<dbReference type="InterPro" id="IPR004805">
    <property type="entry name" value="DnaE2/DnaE/PolC"/>
</dbReference>
<dbReference type="InterPro" id="IPR004013">
    <property type="entry name" value="PHP_dom"/>
</dbReference>
<dbReference type="NCBIfam" id="TIGR00594">
    <property type="entry name" value="polc"/>
    <property type="match status" value="1"/>
</dbReference>
<keyword evidence="6" id="KW-0548">Nucleotidyltransferase</keyword>
<name>A0ABP7QFA0_9BURK</name>
<dbReference type="Pfam" id="PF02811">
    <property type="entry name" value="PHP"/>
    <property type="match status" value="1"/>
</dbReference>
<dbReference type="Gene3D" id="1.10.10.1600">
    <property type="entry name" value="Bacterial DNA polymerase III alpha subunit, thumb domain"/>
    <property type="match status" value="1"/>
</dbReference>
<comment type="subcellular location">
    <subcellularLocation>
        <location evidence="1">Cytoplasm</location>
    </subcellularLocation>
</comment>
<keyword evidence="4" id="KW-0963">Cytoplasm</keyword>
<dbReference type="Pfam" id="PF17657">
    <property type="entry name" value="DNA_pol3_finger"/>
    <property type="match status" value="1"/>
</dbReference>
<evidence type="ECO:0000256" key="7">
    <source>
        <dbReference type="ARBA" id="ARBA00022705"/>
    </source>
</evidence>
<gene>
    <name evidence="11" type="primary">dnaE</name>
    <name evidence="11" type="ORF">GCM10022279_00700</name>
</gene>
<evidence type="ECO:0000256" key="2">
    <source>
        <dbReference type="ARBA" id="ARBA00012417"/>
    </source>
</evidence>
<dbReference type="InterPro" id="IPR003141">
    <property type="entry name" value="Pol/His_phosphatase_N"/>
</dbReference>
<dbReference type="Pfam" id="PF14579">
    <property type="entry name" value="HHH_6"/>
    <property type="match status" value="1"/>
</dbReference>
<dbReference type="Pfam" id="PF07733">
    <property type="entry name" value="DNA_pol3_alpha"/>
    <property type="match status" value="1"/>
</dbReference>
<dbReference type="InterPro" id="IPR040982">
    <property type="entry name" value="DNA_pol3_finger"/>
</dbReference>
<dbReference type="Gene3D" id="1.10.150.870">
    <property type="match status" value="1"/>
</dbReference>
<dbReference type="InterPro" id="IPR041931">
    <property type="entry name" value="DNA_pol3_alpha_thumb_dom"/>
</dbReference>
<evidence type="ECO:0000256" key="5">
    <source>
        <dbReference type="ARBA" id="ARBA00022679"/>
    </source>
</evidence>
<keyword evidence="5" id="KW-0808">Transferase</keyword>
<dbReference type="Gene3D" id="3.20.20.140">
    <property type="entry name" value="Metal-dependent hydrolases"/>
    <property type="match status" value="1"/>
</dbReference>
<keyword evidence="12" id="KW-1185">Reference proteome</keyword>
<accession>A0ABP7QFA0</accession>
<dbReference type="InterPro" id="IPR011708">
    <property type="entry name" value="DNA_pol3_alpha_NTPase_dom"/>
</dbReference>
<keyword evidence="7" id="KW-0235">DNA replication</keyword>
<dbReference type="EC" id="2.7.7.7" evidence="2"/>
<reference evidence="12" key="1">
    <citation type="journal article" date="2019" name="Int. J. Syst. Evol. Microbiol.">
        <title>The Global Catalogue of Microorganisms (GCM) 10K type strain sequencing project: providing services to taxonomists for standard genome sequencing and annotation.</title>
        <authorList>
            <consortium name="The Broad Institute Genomics Platform"/>
            <consortium name="The Broad Institute Genome Sequencing Center for Infectious Disease"/>
            <person name="Wu L."/>
            <person name="Ma J."/>
        </authorList>
    </citation>
    <scope>NUCLEOTIDE SEQUENCE [LARGE SCALE GENOMIC DNA]</scope>
    <source>
        <strain evidence="12">JCM 17561</strain>
    </source>
</reference>
<evidence type="ECO:0000256" key="6">
    <source>
        <dbReference type="ARBA" id="ARBA00022695"/>
    </source>
</evidence>
<dbReference type="EMBL" id="BAABBP010000001">
    <property type="protein sequence ID" value="GAA3980918.1"/>
    <property type="molecule type" value="Genomic_DNA"/>
</dbReference>
<dbReference type="PANTHER" id="PTHR32294:SF0">
    <property type="entry name" value="DNA POLYMERASE III SUBUNIT ALPHA"/>
    <property type="match status" value="1"/>
</dbReference>
<dbReference type="NCBIfam" id="NF004226">
    <property type="entry name" value="PRK05673.1"/>
    <property type="match status" value="1"/>
</dbReference>
<evidence type="ECO:0000259" key="10">
    <source>
        <dbReference type="SMART" id="SM00481"/>
    </source>
</evidence>
<dbReference type="SUPFAM" id="SSF89550">
    <property type="entry name" value="PHP domain-like"/>
    <property type="match status" value="1"/>
</dbReference>
<dbReference type="CDD" id="cd07433">
    <property type="entry name" value="PHP_PolIIIA_DnaE1"/>
    <property type="match status" value="1"/>
</dbReference>
<protein>
    <recommendedName>
        <fullName evidence="3">DNA polymerase III subunit alpha</fullName>
        <ecNumber evidence="2">2.7.7.7</ecNumber>
    </recommendedName>
</protein>
<organism evidence="11 12">
    <name type="scientific">Comamonas faecalis</name>
    <dbReference type="NCBI Taxonomy" id="1387849"/>
    <lineage>
        <taxon>Bacteria</taxon>
        <taxon>Pseudomonadati</taxon>
        <taxon>Pseudomonadota</taxon>
        <taxon>Betaproteobacteria</taxon>
        <taxon>Burkholderiales</taxon>
        <taxon>Comamonadaceae</taxon>
        <taxon>Comamonas</taxon>
    </lineage>
</organism>
<evidence type="ECO:0000313" key="12">
    <source>
        <dbReference type="Proteomes" id="UP001501627"/>
    </source>
</evidence>
<dbReference type="PANTHER" id="PTHR32294">
    <property type="entry name" value="DNA POLYMERASE III SUBUNIT ALPHA"/>
    <property type="match status" value="1"/>
</dbReference>
<dbReference type="InterPro" id="IPR029460">
    <property type="entry name" value="DNAPol_HHH"/>
</dbReference>
<evidence type="ECO:0000256" key="9">
    <source>
        <dbReference type="ARBA" id="ARBA00049244"/>
    </source>
</evidence>
<feature type="domain" description="Polymerase/histidinol phosphatase N-terminal" evidence="10">
    <location>
        <begin position="12"/>
        <end position="79"/>
    </location>
</feature>
<dbReference type="InterPro" id="IPR016195">
    <property type="entry name" value="Pol/histidinol_Pase-like"/>
</dbReference>
<evidence type="ECO:0000256" key="1">
    <source>
        <dbReference type="ARBA" id="ARBA00004496"/>
    </source>
</evidence>
<keyword evidence="8" id="KW-0239">DNA-directed DNA polymerase</keyword>
<dbReference type="CDD" id="cd04485">
    <property type="entry name" value="DnaE_OBF"/>
    <property type="match status" value="1"/>
</dbReference>
<proteinExistence type="predicted"/>
<evidence type="ECO:0000256" key="8">
    <source>
        <dbReference type="ARBA" id="ARBA00022932"/>
    </source>
</evidence>
<comment type="caution">
    <text evidence="11">The sequence shown here is derived from an EMBL/GenBank/DDBJ whole genome shotgun (WGS) entry which is preliminary data.</text>
</comment>
<dbReference type="SMART" id="SM00481">
    <property type="entry name" value="POLIIIAc"/>
    <property type="match status" value="1"/>
</dbReference>